<sequence length="109" mass="12472">MGNLFTNQGLFVVKEIRKMNRNCSHCNQDFKIEPNFYSAALWIKYPIILIIVVHLILLVIALNSMYGLSLKIQIPIFIIICLAMQVPIIRISKAVLINLTLNFIGDNKK</sequence>
<proteinExistence type="predicted"/>
<dbReference type="Proteomes" id="UP001151133">
    <property type="component" value="Unassembled WGS sequence"/>
</dbReference>
<reference evidence="2" key="1">
    <citation type="submission" date="2022-10" db="EMBL/GenBank/DDBJ databases">
        <title>Two novel species of Flavobacterium.</title>
        <authorList>
            <person name="Liu Q."/>
            <person name="Xin Y.-H."/>
        </authorList>
    </citation>
    <scope>NUCLEOTIDE SEQUENCE</scope>
    <source>
        <strain evidence="2">LS1R47</strain>
    </source>
</reference>
<dbReference type="Pfam" id="PF06170">
    <property type="entry name" value="DUF983"/>
    <property type="match status" value="1"/>
</dbReference>
<protein>
    <submittedName>
        <fullName evidence="2">DUF983 domain-containing protein</fullName>
    </submittedName>
</protein>
<dbReference type="AlphaFoldDB" id="A0A9X3HN19"/>
<gene>
    <name evidence="2" type="ORF">OIU80_19000</name>
</gene>
<dbReference type="InterPro" id="IPR009325">
    <property type="entry name" value="DUF983"/>
</dbReference>
<dbReference type="RefSeq" id="WP_264288553.1">
    <property type="nucleotide sequence ID" value="NZ_JAOZEV010000022.1"/>
</dbReference>
<feature type="transmembrane region" description="Helical" evidence="1">
    <location>
        <begin position="42"/>
        <end position="62"/>
    </location>
</feature>
<evidence type="ECO:0000256" key="1">
    <source>
        <dbReference type="SAM" id="Phobius"/>
    </source>
</evidence>
<organism evidence="2 3">
    <name type="scientific">Flavobacterium frigoritolerans</name>
    <dbReference type="NCBI Taxonomy" id="2987686"/>
    <lineage>
        <taxon>Bacteria</taxon>
        <taxon>Pseudomonadati</taxon>
        <taxon>Bacteroidota</taxon>
        <taxon>Flavobacteriia</taxon>
        <taxon>Flavobacteriales</taxon>
        <taxon>Flavobacteriaceae</taxon>
        <taxon>Flavobacterium</taxon>
    </lineage>
</organism>
<keyword evidence="3" id="KW-1185">Reference proteome</keyword>
<keyword evidence="1" id="KW-1133">Transmembrane helix</keyword>
<dbReference type="EMBL" id="JAOZEV010000022">
    <property type="protein sequence ID" value="MCV9934372.1"/>
    <property type="molecule type" value="Genomic_DNA"/>
</dbReference>
<evidence type="ECO:0000313" key="2">
    <source>
        <dbReference type="EMBL" id="MCV9934372.1"/>
    </source>
</evidence>
<name>A0A9X3HN19_9FLAO</name>
<feature type="transmembrane region" description="Helical" evidence="1">
    <location>
        <begin position="74"/>
        <end position="92"/>
    </location>
</feature>
<keyword evidence="1" id="KW-0472">Membrane</keyword>
<accession>A0A9X3HN19</accession>
<evidence type="ECO:0000313" key="3">
    <source>
        <dbReference type="Proteomes" id="UP001151133"/>
    </source>
</evidence>
<keyword evidence="1" id="KW-0812">Transmembrane</keyword>
<comment type="caution">
    <text evidence="2">The sequence shown here is derived from an EMBL/GenBank/DDBJ whole genome shotgun (WGS) entry which is preliminary data.</text>
</comment>